<dbReference type="KEGG" id="vg:956063"/>
<dbReference type="GeneID" id="956063"/>
<name>Q8LT48_9CAUD</name>
<evidence type="ECO:0000313" key="3">
    <source>
        <dbReference type="Proteomes" id="UP000001794"/>
    </source>
</evidence>
<dbReference type="Proteomes" id="UP000001794">
    <property type="component" value="Segment"/>
</dbReference>
<accession>Q8LT48</accession>
<protein>
    <submittedName>
        <fullName evidence="2">Uncharacterized protein</fullName>
    </submittedName>
</protein>
<proteinExistence type="predicted"/>
<feature type="compositionally biased region" description="Low complexity" evidence="1">
    <location>
        <begin position="7"/>
        <end position="17"/>
    </location>
</feature>
<dbReference type="EMBL" id="AY095314">
    <property type="protein sequence ID" value="AAM28403.1"/>
    <property type="molecule type" value="Genomic_DNA"/>
</dbReference>
<evidence type="ECO:0000313" key="2">
    <source>
        <dbReference type="EMBL" id="AAM28403.1"/>
    </source>
</evidence>
<evidence type="ECO:0000256" key="1">
    <source>
        <dbReference type="SAM" id="MobiDB-lite"/>
    </source>
</evidence>
<dbReference type="RefSeq" id="NP_640317.1">
    <property type="nucleotide sequence ID" value="NC_003907.2"/>
</dbReference>
<reference evidence="2 3" key="1">
    <citation type="journal article" date="2003" name="Virology">
        <title>The complete sequence of marine bacteriophage VpV262 infecting vibrio parahaemolyticus indicates that an ancestral component of a T7 viral supergroup is widespread in the marine environment.</title>
        <authorList>
            <person name="Hardies S.C."/>
            <person name="Comeau A.M."/>
            <person name="Serwer P."/>
            <person name="Suttle C.A."/>
        </authorList>
    </citation>
    <scope>NUCLEOTIDE SEQUENCE</scope>
</reference>
<organism evidence="2 3">
    <name type="scientific">Vibrio phage VpV262</name>
    <dbReference type="NCBI Taxonomy" id="2907796"/>
    <lineage>
        <taxon>Viruses</taxon>
        <taxon>Duplodnaviria</taxon>
        <taxon>Heunggongvirae</taxon>
        <taxon>Uroviricota</taxon>
        <taxon>Caudoviricetes</taxon>
        <taxon>Zobellviridae</taxon>
        <taxon>Vipivirus</taxon>
        <taxon>Vipivirus canadense</taxon>
    </lineage>
</organism>
<keyword evidence="3" id="KW-1185">Reference proteome</keyword>
<sequence length="171" mass="17949">MSRESITAGSTAGGTRRAATHYGRRVEEGANISVYHVDGNVFRQETTFKFDQLPTATLDQLHQAIPAGSRVLSATLKTHVDFTATTAVSLNIGLQERDGTEVDNDGLFAALALPSANDFDDGAGALVGAGTGLTVDAVVVVVPNVDDLLTGEATLVVEYEKADDRQQAMNG</sequence>
<feature type="region of interest" description="Disordered" evidence="1">
    <location>
        <begin position="1"/>
        <end position="22"/>
    </location>
</feature>